<name>A0AAW0GJN2_9APHY</name>
<dbReference type="GO" id="GO:0001228">
    <property type="term" value="F:DNA-binding transcription activator activity, RNA polymerase II-specific"/>
    <property type="evidence" value="ECO:0007669"/>
    <property type="project" value="TreeGrafter"/>
</dbReference>
<accession>A0AAW0GJN2</accession>
<evidence type="ECO:0008006" key="4">
    <source>
        <dbReference type="Google" id="ProtNLM"/>
    </source>
</evidence>
<dbReference type="InterPro" id="IPR050140">
    <property type="entry name" value="SRY-related_HMG-box_TF-like"/>
</dbReference>
<dbReference type="EMBL" id="JASBNA010000004">
    <property type="protein sequence ID" value="KAK7692861.1"/>
    <property type="molecule type" value="Genomic_DNA"/>
</dbReference>
<evidence type="ECO:0000313" key="2">
    <source>
        <dbReference type="EMBL" id="KAK7692861.1"/>
    </source>
</evidence>
<dbReference type="Proteomes" id="UP001385951">
    <property type="component" value="Unassembled WGS sequence"/>
</dbReference>
<feature type="compositionally biased region" description="Low complexity" evidence="1">
    <location>
        <begin position="128"/>
        <end position="173"/>
    </location>
</feature>
<protein>
    <recommendedName>
        <fullName evidence="4">HMG box domain-containing protein</fullName>
    </recommendedName>
</protein>
<feature type="compositionally biased region" description="Basic and acidic residues" evidence="1">
    <location>
        <begin position="69"/>
        <end position="90"/>
    </location>
</feature>
<organism evidence="2 3">
    <name type="scientific">Cerrena zonata</name>
    <dbReference type="NCBI Taxonomy" id="2478898"/>
    <lineage>
        <taxon>Eukaryota</taxon>
        <taxon>Fungi</taxon>
        <taxon>Dikarya</taxon>
        <taxon>Basidiomycota</taxon>
        <taxon>Agaricomycotina</taxon>
        <taxon>Agaricomycetes</taxon>
        <taxon>Polyporales</taxon>
        <taxon>Cerrenaceae</taxon>
        <taxon>Cerrena</taxon>
    </lineage>
</organism>
<dbReference type="PANTHER" id="PTHR10270">
    <property type="entry name" value="SOX TRANSCRIPTION FACTOR"/>
    <property type="match status" value="1"/>
</dbReference>
<dbReference type="GO" id="GO:0000978">
    <property type="term" value="F:RNA polymerase II cis-regulatory region sequence-specific DNA binding"/>
    <property type="evidence" value="ECO:0007669"/>
    <property type="project" value="TreeGrafter"/>
</dbReference>
<evidence type="ECO:0000256" key="1">
    <source>
        <dbReference type="SAM" id="MobiDB-lite"/>
    </source>
</evidence>
<sequence>MDDLQESKSGGYDRGTGYTKKSQSELSRDISIAWKSESKVVRDHYERLAAIEALNHKTMYPDYKYQPMSKEDKARQKELDKREKQIEKAAQKKSKIPESSPAPLPMLGHQVPYHLAAQHASMGPSPPYSTGSLPSSASTPSTSGEAYDSAANSNSSLCSSSTSYTSSPPTSDLPQFAMPPDDHSTPSTIVPGSTSTSRVPSSSSVMYHPSPSASTPVDPPMQYEWHVSEGPFSAPEPIVENVSDAFGADHASEDASQQPLYSERFQFEDFLNPPENEQLPVCLSPTLPMRRMFDIDYATQQDVLNLDLPVLGLSGPWPEAMKLNTILKEGWDQSVYTLPDINVDLDAATSLQVNVIPSEGNNPSVCRPKMKTS</sequence>
<feature type="region of interest" description="Disordered" evidence="1">
    <location>
        <begin position="1"/>
        <end position="29"/>
    </location>
</feature>
<dbReference type="GO" id="GO:0005634">
    <property type="term" value="C:nucleus"/>
    <property type="evidence" value="ECO:0007669"/>
    <property type="project" value="TreeGrafter"/>
</dbReference>
<feature type="compositionally biased region" description="Low complexity" evidence="1">
    <location>
        <begin position="193"/>
        <end position="214"/>
    </location>
</feature>
<dbReference type="GO" id="GO:0030154">
    <property type="term" value="P:cell differentiation"/>
    <property type="evidence" value="ECO:0007669"/>
    <property type="project" value="TreeGrafter"/>
</dbReference>
<dbReference type="AlphaFoldDB" id="A0AAW0GJN2"/>
<comment type="caution">
    <text evidence="2">The sequence shown here is derived from an EMBL/GenBank/DDBJ whole genome shotgun (WGS) entry which is preliminary data.</text>
</comment>
<keyword evidence="3" id="KW-1185">Reference proteome</keyword>
<evidence type="ECO:0000313" key="3">
    <source>
        <dbReference type="Proteomes" id="UP001385951"/>
    </source>
</evidence>
<dbReference type="PANTHER" id="PTHR10270:SF161">
    <property type="entry name" value="SEX-DETERMINING REGION Y PROTEIN"/>
    <property type="match status" value="1"/>
</dbReference>
<reference evidence="2 3" key="1">
    <citation type="submission" date="2022-09" db="EMBL/GenBank/DDBJ databases">
        <authorList>
            <person name="Palmer J.M."/>
        </authorList>
    </citation>
    <scope>NUCLEOTIDE SEQUENCE [LARGE SCALE GENOMIC DNA]</scope>
    <source>
        <strain evidence="2 3">DSM 7382</strain>
    </source>
</reference>
<dbReference type="InterPro" id="IPR036910">
    <property type="entry name" value="HMG_box_dom_sf"/>
</dbReference>
<dbReference type="Gene3D" id="1.10.30.10">
    <property type="entry name" value="High mobility group box domain"/>
    <property type="match status" value="1"/>
</dbReference>
<feature type="region of interest" description="Disordered" evidence="1">
    <location>
        <begin position="59"/>
        <end position="222"/>
    </location>
</feature>
<proteinExistence type="predicted"/>
<gene>
    <name evidence="2" type="ORF">QCA50_004496</name>
</gene>
<dbReference type="SUPFAM" id="SSF47095">
    <property type="entry name" value="HMG-box"/>
    <property type="match status" value="1"/>
</dbReference>